<proteinExistence type="inferred from homology"/>
<dbReference type="GO" id="GO:0005886">
    <property type="term" value="C:plasma membrane"/>
    <property type="evidence" value="ECO:0007669"/>
    <property type="project" value="UniProtKB-SubCell"/>
</dbReference>
<dbReference type="GO" id="GO:0015744">
    <property type="term" value="P:succinate transport"/>
    <property type="evidence" value="ECO:0007669"/>
    <property type="project" value="TreeGrafter"/>
</dbReference>
<keyword evidence="2" id="KW-1003">Cell membrane</keyword>
<evidence type="ECO:0000256" key="7">
    <source>
        <dbReference type="SAM" id="Phobius"/>
    </source>
</evidence>
<keyword evidence="3 7" id="KW-0812">Transmembrane</keyword>
<feature type="domain" description="Threonine/serine exporter-like N-terminal" evidence="8">
    <location>
        <begin position="14"/>
        <end position="249"/>
    </location>
</feature>
<organism evidence="9 10">
    <name type="scientific">Senegalia massiliensis</name>
    <dbReference type="NCBI Taxonomy" id="1720316"/>
    <lineage>
        <taxon>Bacteria</taxon>
        <taxon>Bacillati</taxon>
        <taxon>Bacillota</taxon>
        <taxon>Clostridia</taxon>
        <taxon>Eubacteriales</taxon>
        <taxon>Clostridiaceae</taxon>
        <taxon>Senegalia</taxon>
    </lineage>
</organism>
<evidence type="ECO:0000256" key="5">
    <source>
        <dbReference type="ARBA" id="ARBA00023136"/>
    </source>
</evidence>
<reference evidence="9 10" key="1">
    <citation type="submission" date="2018-08" db="EMBL/GenBank/DDBJ databases">
        <title>Murine metabolic-syndrome-specific gut microbial biobank.</title>
        <authorList>
            <person name="Liu C."/>
        </authorList>
    </citation>
    <scope>NUCLEOTIDE SEQUENCE [LARGE SCALE GENOMIC DNA]</scope>
    <source>
        <strain evidence="9 10">583</strain>
    </source>
</reference>
<dbReference type="RefSeq" id="WP_160197394.1">
    <property type="nucleotide sequence ID" value="NZ_QXXA01000009.1"/>
</dbReference>
<comment type="subcellular location">
    <subcellularLocation>
        <location evidence="1">Cell membrane</location>
        <topology evidence="1">Multi-pass membrane protein</topology>
    </subcellularLocation>
</comment>
<evidence type="ECO:0000256" key="6">
    <source>
        <dbReference type="ARBA" id="ARBA00034125"/>
    </source>
</evidence>
<dbReference type="AlphaFoldDB" id="A0A845QXN5"/>
<dbReference type="InterPro" id="IPR050539">
    <property type="entry name" value="ThrE_Dicarb/AminoAcid_Exp"/>
</dbReference>
<dbReference type="OrthoDB" id="9813917at2"/>
<dbReference type="GO" id="GO:0022857">
    <property type="term" value="F:transmembrane transporter activity"/>
    <property type="evidence" value="ECO:0007669"/>
    <property type="project" value="InterPro"/>
</dbReference>
<protein>
    <submittedName>
        <fullName evidence="9">Threonine/serine exporter</fullName>
    </submittedName>
</protein>
<evidence type="ECO:0000313" key="9">
    <source>
        <dbReference type="EMBL" id="NBI06920.1"/>
    </source>
</evidence>
<evidence type="ECO:0000256" key="2">
    <source>
        <dbReference type="ARBA" id="ARBA00022475"/>
    </source>
</evidence>
<gene>
    <name evidence="9" type="ORF">D3Z33_08645</name>
</gene>
<comment type="similarity">
    <text evidence="6">Belongs to the ThrE exporter (TC 2.A.79) family.</text>
</comment>
<sequence>MEKSEIKNLLILSILAGKIMLRNGAETYRVEDTITRICKSRNIDFVETFVTPTGIFLSVEHNDELFSYIKRINSISIDLHKIEKVNDFSRKFVSTNMSISEGIKTLTLIDKLDPYKNTLRYLFGGLAGSFFTLMFDGNLFDFIASFITSTSLVILLDFIKKLPLTFFLSNVIGGIFVTLFSVILYSFNIGNNINNVIIGSLMLLVPGVAITNAIRDSISGDFVSGISRAVEATIIALAIALGVGVTLRMVINTFGDIDSIRSAINALF</sequence>
<comment type="caution">
    <text evidence="9">The sequence shown here is derived from an EMBL/GenBank/DDBJ whole genome shotgun (WGS) entry which is preliminary data.</text>
</comment>
<feature type="transmembrane region" description="Helical" evidence="7">
    <location>
        <begin position="166"/>
        <end position="187"/>
    </location>
</feature>
<evidence type="ECO:0000256" key="1">
    <source>
        <dbReference type="ARBA" id="ARBA00004651"/>
    </source>
</evidence>
<dbReference type="PANTHER" id="PTHR34390:SF2">
    <property type="entry name" value="SUCCINATE TRANSPORTER SUBUNIT YJJP-RELATED"/>
    <property type="match status" value="1"/>
</dbReference>
<keyword evidence="5 7" id="KW-0472">Membrane</keyword>
<evidence type="ECO:0000256" key="3">
    <source>
        <dbReference type="ARBA" id="ARBA00022692"/>
    </source>
</evidence>
<feature type="transmembrane region" description="Helical" evidence="7">
    <location>
        <begin position="193"/>
        <end position="214"/>
    </location>
</feature>
<evidence type="ECO:0000256" key="4">
    <source>
        <dbReference type="ARBA" id="ARBA00022989"/>
    </source>
</evidence>
<keyword evidence="4 7" id="KW-1133">Transmembrane helix</keyword>
<evidence type="ECO:0000313" key="10">
    <source>
        <dbReference type="Proteomes" id="UP000467132"/>
    </source>
</evidence>
<keyword evidence="10" id="KW-1185">Reference proteome</keyword>
<dbReference type="Pfam" id="PF06738">
    <property type="entry name" value="ThrE"/>
    <property type="match status" value="1"/>
</dbReference>
<dbReference type="InterPro" id="IPR010619">
    <property type="entry name" value="ThrE-like_N"/>
</dbReference>
<evidence type="ECO:0000259" key="8">
    <source>
        <dbReference type="Pfam" id="PF06738"/>
    </source>
</evidence>
<feature type="transmembrane region" description="Helical" evidence="7">
    <location>
        <begin position="118"/>
        <end position="136"/>
    </location>
</feature>
<accession>A0A845QXN5</accession>
<name>A0A845QXN5_9CLOT</name>
<dbReference type="PANTHER" id="PTHR34390">
    <property type="entry name" value="UPF0442 PROTEIN YJJB-RELATED"/>
    <property type="match status" value="1"/>
</dbReference>
<dbReference type="EMBL" id="QXXA01000009">
    <property type="protein sequence ID" value="NBI06920.1"/>
    <property type="molecule type" value="Genomic_DNA"/>
</dbReference>
<feature type="transmembrane region" description="Helical" evidence="7">
    <location>
        <begin position="226"/>
        <end position="251"/>
    </location>
</feature>
<dbReference type="Proteomes" id="UP000467132">
    <property type="component" value="Unassembled WGS sequence"/>
</dbReference>